<keyword evidence="2 6" id="KW-0808">Transferase</keyword>
<dbReference type="SUPFAM" id="SSF46785">
    <property type="entry name" value="Winged helix' DNA-binding domain"/>
    <property type="match status" value="1"/>
</dbReference>
<gene>
    <name evidence="6" type="ORF">M011DRAFT_221677</name>
</gene>
<evidence type="ECO:0000259" key="5">
    <source>
        <dbReference type="Pfam" id="PF08100"/>
    </source>
</evidence>
<keyword evidence="3" id="KW-0949">S-adenosyl-L-methionine</keyword>
<dbReference type="InterPro" id="IPR036388">
    <property type="entry name" value="WH-like_DNA-bd_sf"/>
</dbReference>
<dbReference type="AlphaFoldDB" id="A0A6A6V1E3"/>
<name>A0A6A6V1E3_9PLEO</name>
<dbReference type="Pfam" id="PF08100">
    <property type="entry name" value="Dimerisation"/>
    <property type="match status" value="1"/>
</dbReference>
<evidence type="ECO:0000256" key="1">
    <source>
        <dbReference type="ARBA" id="ARBA00022603"/>
    </source>
</evidence>
<dbReference type="InterPro" id="IPR029063">
    <property type="entry name" value="SAM-dependent_MTases_sf"/>
</dbReference>
<dbReference type="OrthoDB" id="2410195at2759"/>
<dbReference type="InterPro" id="IPR001077">
    <property type="entry name" value="COMT_C"/>
</dbReference>
<evidence type="ECO:0000313" key="7">
    <source>
        <dbReference type="Proteomes" id="UP000799440"/>
    </source>
</evidence>
<protein>
    <submittedName>
        <fullName evidence="6">S-adenosyl-L-methionine-dependent methyltransferase</fullName>
    </submittedName>
</protein>
<reference evidence="6" key="1">
    <citation type="journal article" date="2020" name="Stud. Mycol.">
        <title>101 Dothideomycetes genomes: a test case for predicting lifestyles and emergence of pathogens.</title>
        <authorList>
            <person name="Haridas S."/>
            <person name="Albert R."/>
            <person name="Binder M."/>
            <person name="Bloem J."/>
            <person name="Labutti K."/>
            <person name="Salamov A."/>
            <person name="Andreopoulos B."/>
            <person name="Baker S."/>
            <person name="Barry K."/>
            <person name="Bills G."/>
            <person name="Bluhm B."/>
            <person name="Cannon C."/>
            <person name="Castanera R."/>
            <person name="Culley D."/>
            <person name="Daum C."/>
            <person name="Ezra D."/>
            <person name="Gonzalez J."/>
            <person name="Henrissat B."/>
            <person name="Kuo A."/>
            <person name="Liang C."/>
            <person name="Lipzen A."/>
            <person name="Lutzoni F."/>
            <person name="Magnuson J."/>
            <person name="Mondo S."/>
            <person name="Nolan M."/>
            <person name="Ohm R."/>
            <person name="Pangilinan J."/>
            <person name="Park H.-J."/>
            <person name="Ramirez L."/>
            <person name="Alfaro M."/>
            <person name="Sun H."/>
            <person name="Tritt A."/>
            <person name="Yoshinaga Y."/>
            <person name="Zwiers L.-H."/>
            <person name="Turgeon B."/>
            <person name="Goodwin S."/>
            <person name="Spatafora J."/>
            <person name="Crous P."/>
            <person name="Grigoriev I."/>
        </authorList>
    </citation>
    <scope>NUCLEOTIDE SEQUENCE</scope>
    <source>
        <strain evidence="6">CBS 119925</strain>
    </source>
</reference>
<dbReference type="GO" id="GO:0032259">
    <property type="term" value="P:methylation"/>
    <property type="evidence" value="ECO:0007669"/>
    <property type="project" value="UniProtKB-KW"/>
</dbReference>
<dbReference type="InterPro" id="IPR036390">
    <property type="entry name" value="WH_DNA-bd_sf"/>
</dbReference>
<evidence type="ECO:0000259" key="4">
    <source>
        <dbReference type="Pfam" id="PF00891"/>
    </source>
</evidence>
<dbReference type="PROSITE" id="PS51683">
    <property type="entry name" value="SAM_OMT_II"/>
    <property type="match status" value="1"/>
</dbReference>
<proteinExistence type="predicted"/>
<dbReference type="GO" id="GO:0008171">
    <property type="term" value="F:O-methyltransferase activity"/>
    <property type="evidence" value="ECO:0007669"/>
    <property type="project" value="InterPro"/>
</dbReference>
<dbReference type="InterPro" id="IPR012967">
    <property type="entry name" value="COMT_dimerisation"/>
</dbReference>
<dbReference type="InterPro" id="IPR016461">
    <property type="entry name" value="COMT-like"/>
</dbReference>
<dbReference type="PANTHER" id="PTHR43712:SF1">
    <property type="entry name" value="HYPOTHETICAL O-METHYLTRANSFERASE (EUROFUNG)-RELATED"/>
    <property type="match status" value="1"/>
</dbReference>
<keyword evidence="7" id="KW-1185">Reference proteome</keyword>
<dbReference type="Gene3D" id="3.40.50.150">
    <property type="entry name" value="Vaccinia Virus protein VP39"/>
    <property type="match status" value="1"/>
</dbReference>
<keyword evidence="1 6" id="KW-0489">Methyltransferase</keyword>
<dbReference type="PANTHER" id="PTHR43712">
    <property type="entry name" value="PUTATIVE (AFU_ORTHOLOGUE AFUA_4G14580)-RELATED"/>
    <property type="match status" value="1"/>
</dbReference>
<dbReference type="Gene3D" id="1.10.10.10">
    <property type="entry name" value="Winged helix-like DNA-binding domain superfamily/Winged helix DNA-binding domain"/>
    <property type="match status" value="1"/>
</dbReference>
<dbReference type="SUPFAM" id="SSF53335">
    <property type="entry name" value="S-adenosyl-L-methionine-dependent methyltransferases"/>
    <property type="match status" value="1"/>
</dbReference>
<evidence type="ECO:0000313" key="6">
    <source>
        <dbReference type="EMBL" id="KAF2743450.1"/>
    </source>
</evidence>
<organism evidence="6 7">
    <name type="scientific">Sporormia fimetaria CBS 119925</name>
    <dbReference type="NCBI Taxonomy" id="1340428"/>
    <lineage>
        <taxon>Eukaryota</taxon>
        <taxon>Fungi</taxon>
        <taxon>Dikarya</taxon>
        <taxon>Ascomycota</taxon>
        <taxon>Pezizomycotina</taxon>
        <taxon>Dothideomycetes</taxon>
        <taxon>Pleosporomycetidae</taxon>
        <taxon>Pleosporales</taxon>
        <taxon>Sporormiaceae</taxon>
        <taxon>Sporormia</taxon>
    </lineage>
</organism>
<accession>A0A6A6V1E3</accession>
<dbReference type="Pfam" id="PF00891">
    <property type="entry name" value="Methyltransf_2"/>
    <property type="match status" value="1"/>
</dbReference>
<dbReference type="Proteomes" id="UP000799440">
    <property type="component" value="Unassembled WGS sequence"/>
</dbReference>
<feature type="domain" description="O-methyltransferase C-terminal" evidence="4">
    <location>
        <begin position="272"/>
        <end position="415"/>
    </location>
</feature>
<dbReference type="GO" id="GO:0046983">
    <property type="term" value="F:protein dimerization activity"/>
    <property type="evidence" value="ECO:0007669"/>
    <property type="project" value="InterPro"/>
</dbReference>
<sequence length="438" mass="47867">MASVILHRLPDLCSYSDIEDVMTKVVEAIRALEELALSKPKELQQNPALRRNLYDAVRKLVLEVETPSEMAQRLLYTPCEMMAAKIGVDLGVFASLNKSAAPQSTEDLAESTAAEPALLQRLLQFLAAVGLINEVKENVWGPNNATSNLADARMAAGINHKHDSVMPAWHALASWLKRHNYKSPASSVDTAFAQGHDAPPEQTFFEWLKQHPLNADQFNMFMGVHRIGAKSGVAAPAVLNLLKSSQGGTHNGVAVNGGLPMEGSSARLESAVFVDVGGGLGHQCKELRRCVSDLDTHILLQDLPEVIGKVSTEIHDLGIDTMPINFFKGQPVKGATVYYLRSILRDWPDAQATIILEHIHAAMSSSSYVLIDEIVLPDFGAGKEQTQLDMTMLAMLNGSARTVAQFKKLIDGAGLELVDRIRYSEETGEEVLVCRKKR</sequence>
<feature type="domain" description="O-methyltransferase dimerisation" evidence="5">
    <location>
        <begin position="81"/>
        <end position="139"/>
    </location>
</feature>
<dbReference type="EMBL" id="MU006597">
    <property type="protein sequence ID" value="KAF2743450.1"/>
    <property type="molecule type" value="Genomic_DNA"/>
</dbReference>
<evidence type="ECO:0000256" key="2">
    <source>
        <dbReference type="ARBA" id="ARBA00022679"/>
    </source>
</evidence>
<evidence type="ECO:0000256" key="3">
    <source>
        <dbReference type="ARBA" id="ARBA00022691"/>
    </source>
</evidence>